<keyword evidence="2" id="KW-1185">Reference proteome</keyword>
<comment type="caution">
    <text evidence="1">The sequence shown here is derived from an EMBL/GenBank/DDBJ whole genome shotgun (WGS) entry which is preliminary data.</text>
</comment>
<dbReference type="Proteomes" id="UP000237347">
    <property type="component" value="Unassembled WGS sequence"/>
</dbReference>
<feature type="non-terminal residue" evidence="1">
    <location>
        <position position="1"/>
    </location>
</feature>
<dbReference type="EMBL" id="PKMF04002338">
    <property type="protein sequence ID" value="KAK7809565.1"/>
    <property type="molecule type" value="Genomic_DNA"/>
</dbReference>
<proteinExistence type="predicted"/>
<name>A0AAW0I573_QUESU</name>
<evidence type="ECO:0000313" key="2">
    <source>
        <dbReference type="Proteomes" id="UP000237347"/>
    </source>
</evidence>
<accession>A0AAW0I573</accession>
<reference evidence="1 2" key="1">
    <citation type="journal article" date="2018" name="Sci. Data">
        <title>The draft genome sequence of cork oak.</title>
        <authorList>
            <person name="Ramos A.M."/>
            <person name="Usie A."/>
            <person name="Barbosa P."/>
            <person name="Barros P.M."/>
            <person name="Capote T."/>
            <person name="Chaves I."/>
            <person name="Simoes F."/>
            <person name="Abreu I."/>
            <person name="Carrasquinho I."/>
            <person name="Faro C."/>
            <person name="Guimaraes J.B."/>
            <person name="Mendonca D."/>
            <person name="Nobrega F."/>
            <person name="Rodrigues L."/>
            <person name="Saibo N.J.M."/>
            <person name="Varela M.C."/>
            <person name="Egas C."/>
            <person name="Matos J."/>
            <person name="Miguel C.M."/>
            <person name="Oliveira M.M."/>
            <person name="Ricardo C.P."/>
            <person name="Goncalves S."/>
        </authorList>
    </citation>
    <scope>NUCLEOTIDE SEQUENCE [LARGE SCALE GENOMIC DNA]</scope>
    <source>
        <strain evidence="2">cv. HL8</strain>
    </source>
</reference>
<dbReference type="AlphaFoldDB" id="A0AAW0I573"/>
<gene>
    <name evidence="1" type="ORF">CFP56_018374</name>
</gene>
<sequence>MLNSKYSIRDQLSNMLSRYVLSSSLQDETSNRPLSQETNVMFKIKWCSCRGGEGVQDKEGIALQRRVLLQLLMDKYLNDVMLGKCIKEKKKDYSFNNPAGGSIPGSHHKEPDIPLGYVAYLFCFVEKSCPLYNMKHAI</sequence>
<evidence type="ECO:0000313" key="1">
    <source>
        <dbReference type="EMBL" id="KAK7809565.1"/>
    </source>
</evidence>
<protein>
    <submittedName>
        <fullName evidence="1">Uncharacterized protein</fullName>
    </submittedName>
</protein>
<organism evidence="1 2">
    <name type="scientific">Quercus suber</name>
    <name type="common">Cork oak</name>
    <dbReference type="NCBI Taxonomy" id="58331"/>
    <lineage>
        <taxon>Eukaryota</taxon>
        <taxon>Viridiplantae</taxon>
        <taxon>Streptophyta</taxon>
        <taxon>Embryophyta</taxon>
        <taxon>Tracheophyta</taxon>
        <taxon>Spermatophyta</taxon>
        <taxon>Magnoliopsida</taxon>
        <taxon>eudicotyledons</taxon>
        <taxon>Gunneridae</taxon>
        <taxon>Pentapetalae</taxon>
        <taxon>rosids</taxon>
        <taxon>fabids</taxon>
        <taxon>Fagales</taxon>
        <taxon>Fagaceae</taxon>
        <taxon>Quercus</taxon>
    </lineage>
</organism>